<evidence type="ECO:0000313" key="7">
    <source>
        <dbReference type="EMBL" id="VDK61462.1"/>
    </source>
</evidence>
<protein>
    <submittedName>
        <fullName evidence="9">Mpv17-like protein 2 (inferred by orthology to a human protein)</fullName>
    </submittedName>
</protein>
<dbReference type="PANTHER" id="PTHR11266:SF8">
    <property type="entry name" value="MPV17-LIKE PROTEIN 2"/>
    <property type="match status" value="1"/>
</dbReference>
<evidence type="ECO:0000256" key="2">
    <source>
        <dbReference type="ARBA" id="ARBA00006824"/>
    </source>
</evidence>
<keyword evidence="3 6" id="KW-0812">Transmembrane</keyword>
<keyword evidence="4 6" id="KW-1133">Transmembrane helix</keyword>
<dbReference type="GO" id="GO:0005739">
    <property type="term" value="C:mitochondrion"/>
    <property type="evidence" value="ECO:0007669"/>
    <property type="project" value="TreeGrafter"/>
</dbReference>
<gene>
    <name evidence="7" type="ORF">ASIM_LOCUS17794</name>
</gene>
<evidence type="ECO:0000256" key="1">
    <source>
        <dbReference type="ARBA" id="ARBA00004141"/>
    </source>
</evidence>
<reference evidence="7 8" key="2">
    <citation type="submission" date="2018-11" db="EMBL/GenBank/DDBJ databases">
        <authorList>
            <consortium name="Pathogen Informatics"/>
        </authorList>
    </citation>
    <scope>NUCLEOTIDE SEQUENCE [LARGE SCALE GENOMIC DNA]</scope>
</reference>
<comment type="subcellular location">
    <subcellularLocation>
        <location evidence="1">Membrane</location>
        <topology evidence="1">Multi-pass membrane protein</topology>
    </subcellularLocation>
</comment>
<dbReference type="PANTHER" id="PTHR11266">
    <property type="entry name" value="PEROXISOMAL MEMBRANE PROTEIN 2, PXMP2 MPV17"/>
    <property type="match status" value="1"/>
</dbReference>
<keyword evidence="5 6" id="KW-0472">Membrane</keyword>
<accession>A0A0M3KBP6</accession>
<feature type="transmembrane region" description="Helical" evidence="6">
    <location>
        <begin position="98"/>
        <end position="119"/>
    </location>
</feature>
<dbReference type="OrthoDB" id="10267969at2759"/>
<dbReference type="InterPro" id="IPR007248">
    <property type="entry name" value="Mpv17_PMP22"/>
</dbReference>
<evidence type="ECO:0000313" key="9">
    <source>
        <dbReference type="WBParaSite" id="ASIM_0001839301-mRNA-1"/>
    </source>
</evidence>
<keyword evidence="8" id="KW-1185">Reference proteome</keyword>
<dbReference type="EMBL" id="UYRR01034581">
    <property type="protein sequence ID" value="VDK61462.1"/>
    <property type="molecule type" value="Genomic_DNA"/>
</dbReference>
<feature type="transmembrane region" description="Helical" evidence="6">
    <location>
        <begin position="60"/>
        <end position="78"/>
    </location>
</feature>
<evidence type="ECO:0000313" key="8">
    <source>
        <dbReference type="Proteomes" id="UP000267096"/>
    </source>
</evidence>
<evidence type="ECO:0000256" key="3">
    <source>
        <dbReference type="ARBA" id="ARBA00022692"/>
    </source>
</evidence>
<dbReference type="WBParaSite" id="ASIM_0001839301-mRNA-1">
    <property type="protein sequence ID" value="ASIM_0001839301-mRNA-1"/>
    <property type="gene ID" value="ASIM_0001839301"/>
</dbReference>
<comment type="similarity">
    <text evidence="2 6">Belongs to the peroxisomal membrane protein PXMP2/4 family.</text>
</comment>
<dbReference type="GO" id="GO:0016020">
    <property type="term" value="C:membrane"/>
    <property type="evidence" value="ECO:0007669"/>
    <property type="project" value="UniProtKB-SubCell"/>
</dbReference>
<reference evidence="9" key="1">
    <citation type="submission" date="2017-02" db="UniProtKB">
        <authorList>
            <consortium name="WormBaseParasite"/>
        </authorList>
    </citation>
    <scope>IDENTIFICATION</scope>
</reference>
<dbReference type="GO" id="GO:0061668">
    <property type="term" value="P:mitochondrial ribosome assembly"/>
    <property type="evidence" value="ECO:0007669"/>
    <property type="project" value="TreeGrafter"/>
</dbReference>
<dbReference type="AlphaFoldDB" id="A0A0M3KBP6"/>
<sequence length="145" mass="16146">MALIMFTDSKFVRVAFSPRYLLATNTVSCSTLLGIADVAQQYIHGDWDPGKDRPLAIWRTLRFSIMGIVVGPMNHFWYKWLDASVIRGNQGSIVLKKVIADLAVSPVFASTFVSGLIIFPCCTTRRSIGEEGAFRISTQISTNFH</sequence>
<name>A0A0M3KBP6_ANISI</name>
<evidence type="ECO:0000256" key="6">
    <source>
        <dbReference type="RuleBase" id="RU363053"/>
    </source>
</evidence>
<dbReference type="Proteomes" id="UP000267096">
    <property type="component" value="Unassembled WGS sequence"/>
</dbReference>
<evidence type="ECO:0000256" key="4">
    <source>
        <dbReference type="ARBA" id="ARBA00022989"/>
    </source>
</evidence>
<evidence type="ECO:0000256" key="5">
    <source>
        <dbReference type="ARBA" id="ARBA00023136"/>
    </source>
</evidence>
<organism evidence="9">
    <name type="scientific">Anisakis simplex</name>
    <name type="common">Herring worm</name>
    <dbReference type="NCBI Taxonomy" id="6269"/>
    <lineage>
        <taxon>Eukaryota</taxon>
        <taxon>Metazoa</taxon>
        <taxon>Ecdysozoa</taxon>
        <taxon>Nematoda</taxon>
        <taxon>Chromadorea</taxon>
        <taxon>Rhabditida</taxon>
        <taxon>Spirurina</taxon>
        <taxon>Ascaridomorpha</taxon>
        <taxon>Ascaridoidea</taxon>
        <taxon>Anisakidae</taxon>
        <taxon>Anisakis</taxon>
        <taxon>Anisakis simplex complex</taxon>
    </lineage>
</organism>
<proteinExistence type="inferred from homology"/>